<sequence length="1333" mass="144040">MPVNRTEGKGSAAIDARNPQSLTIHASFCHCHSVQGVAGALTIDSSEVPFDGEFEVLMIGNRGKDDETAHDIFISGVTPDAMSTSSFSSCSDQPRIQTNNNIEIPFQRINNLLVVEDDVIADVTTSGNHTISVQSLESTDLSVLMNQSSFTLSFSTSAQRVLVISPFHIQSGRVTIQSVTFVKTILTQSNKTDETLFKLSSNDRANISLMISYVRVLLNTQHTAPMITVDPQSSFHLSRSVVSSDGGVSRRPFVRSEGTISFAIVSFIDMSFDGCSCIETTGGKMTFEGAFDLGDSGVYSLSTNVDGAFLNAVGTRVQCSKSIFVDCHAKNGGAIFAKDYTLVNLSSFFIDCSAEERGGGVCSEYSSSLSQSPYFDITSNFVNCHAKFGGGIFLTLTKKMDAFIESNVEYPFLGQPLSFPLFEGCSAEKGAGGYFDGQAPSMMNIRFDGTINDGPVCPGTEFFVSQSLAKSIVEKGRLVSQYFQSDGSLSSRSENDDGPSKHVEVEGYPEYSYNFELPNIVVDDDESTFDLDGCIQISFTSSCNSLSHLVDRFHTQTDNGRFLQVPIGLQNKLFLFETARVTHQSIKLIIGSSEEHPPERTQIAFGDNPNSDTTVFLVVDTSGSVELSELTVDWEVNLALCQLIDRTASMSILGSEIKIASVISFPLVACEAGTLVISDSSFSSTTSDTFNHPLVLSGMSTSCASNSAQSEMIVEMSGVKFNDLKMKDEVGVIELNDVDCIKISHPDFDNVTLSSGKQAVRIMVRGRDLWKTIDPAAFSGFPQRGTPEMDHLYQSLDRNLEVGPFHTPTLLVYLTTSLTVTVHVQSNGRDVLGCGDAVLSCFSLDEADSHLEVGFPSVITIIDSAQLSSQLDLVQDQTKISAKGSTCSIEVAATGSLINHKTGSVDHILELVHLSFVLSSGRSKALLQSTSGTLIVTDCSFSWNSELESELTLIVGGRMRLIDVNMTRVESSIPLFRFVGDGTTQPTASIENCHFSSSSSSLTRSTNKDENDDSDICWWNSSLILVSKSNLDVSSSSFSDDENGGIVVVNGTMSVYDTRFEQSLKEGSGSVNRFGSLNRNILCSVGSLILLKSTSVETAVSTSLWINADSSCVVRDSADLVISNPFFVPSLIGSSCSASFDKKSSKYLVNVVGKELIPCGLSLIVRENTTSGTPSSVPFGMDRLEFVDETNVSVSISNSELSKLDSKLGWIGLVGFGVDGETNPFTFKVDAKQARAELMKKTLPWLIPLIVVVVLAIIVVIILVVVCRRRRLAKNGPKTNEMKDETVPVEEQPVVENECAPETSQPPQTVTADENAVEVETNTAKVEPIQSDS</sequence>
<keyword evidence="2" id="KW-0472">Membrane</keyword>
<accession>A0ABQ9XPA7</accession>
<feature type="transmembrane region" description="Helical" evidence="2">
    <location>
        <begin position="1245"/>
        <end position="1266"/>
    </location>
</feature>
<keyword evidence="2" id="KW-1133">Transmembrane helix</keyword>
<protein>
    <submittedName>
        <fullName evidence="3">Uncharacterized protein</fullName>
    </submittedName>
</protein>
<evidence type="ECO:0000313" key="4">
    <source>
        <dbReference type="Proteomes" id="UP001281761"/>
    </source>
</evidence>
<gene>
    <name evidence="3" type="ORF">BLNAU_11848</name>
</gene>
<feature type="region of interest" description="Disordered" evidence="1">
    <location>
        <begin position="1277"/>
        <end position="1333"/>
    </location>
</feature>
<evidence type="ECO:0000256" key="2">
    <source>
        <dbReference type="SAM" id="Phobius"/>
    </source>
</evidence>
<keyword evidence="4" id="KW-1185">Reference proteome</keyword>
<reference evidence="3 4" key="1">
    <citation type="journal article" date="2022" name="bioRxiv">
        <title>Genomics of Preaxostyla Flagellates Illuminates Evolutionary Transitions and the Path Towards Mitochondrial Loss.</title>
        <authorList>
            <person name="Novak L.V.F."/>
            <person name="Treitli S.C."/>
            <person name="Pyrih J."/>
            <person name="Halakuc P."/>
            <person name="Pipaliya S.V."/>
            <person name="Vacek V."/>
            <person name="Brzon O."/>
            <person name="Soukal P."/>
            <person name="Eme L."/>
            <person name="Dacks J.B."/>
            <person name="Karnkowska A."/>
            <person name="Elias M."/>
            <person name="Hampl V."/>
        </authorList>
    </citation>
    <scope>NUCLEOTIDE SEQUENCE [LARGE SCALE GENOMIC DNA]</scope>
    <source>
        <strain evidence="3">NAU3</strain>
        <tissue evidence="3">Gut</tissue>
    </source>
</reference>
<feature type="compositionally biased region" description="Polar residues" evidence="1">
    <location>
        <begin position="1320"/>
        <end position="1333"/>
    </location>
</feature>
<proteinExistence type="predicted"/>
<evidence type="ECO:0000313" key="3">
    <source>
        <dbReference type="EMBL" id="KAK2953222.1"/>
    </source>
</evidence>
<name>A0ABQ9XPA7_9EUKA</name>
<organism evidence="3 4">
    <name type="scientific">Blattamonas nauphoetae</name>
    <dbReference type="NCBI Taxonomy" id="2049346"/>
    <lineage>
        <taxon>Eukaryota</taxon>
        <taxon>Metamonada</taxon>
        <taxon>Preaxostyla</taxon>
        <taxon>Oxymonadida</taxon>
        <taxon>Blattamonas</taxon>
    </lineage>
</organism>
<dbReference type="EMBL" id="JARBJD010000094">
    <property type="protein sequence ID" value="KAK2953222.1"/>
    <property type="molecule type" value="Genomic_DNA"/>
</dbReference>
<feature type="compositionally biased region" description="Low complexity" evidence="1">
    <location>
        <begin position="1289"/>
        <end position="1298"/>
    </location>
</feature>
<comment type="caution">
    <text evidence="3">The sequence shown here is derived from an EMBL/GenBank/DDBJ whole genome shotgun (WGS) entry which is preliminary data.</text>
</comment>
<dbReference type="Proteomes" id="UP001281761">
    <property type="component" value="Unassembled WGS sequence"/>
</dbReference>
<keyword evidence="2" id="KW-0812">Transmembrane</keyword>
<feature type="compositionally biased region" description="Polar residues" evidence="1">
    <location>
        <begin position="1302"/>
        <end position="1312"/>
    </location>
</feature>
<evidence type="ECO:0000256" key="1">
    <source>
        <dbReference type="SAM" id="MobiDB-lite"/>
    </source>
</evidence>